<evidence type="ECO:0008006" key="4">
    <source>
        <dbReference type="Google" id="ProtNLM"/>
    </source>
</evidence>
<feature type="region of interest" description="Disordered" evidence="1">
    <location>
        <begin position="82"/>
        <end position="103"/>
    </location>
</feature>
<organism evidence="2 3">
    <name type="scientific">Azomonas macrocytogenes</name>
    <name type="common">Azotobacter macrocytogenes</name>
    <dbReference type="NCBI Taxonomy" id="69962"/>
    <lineage>
        <taxon>Bacteria</taxon>
        <taxon>Pseudomonadati</taxon>
        <taxon>Pseudomonadota</taxon>
        <taxon>Gammaproteobacteria</taxon>
        <taxon>Pseudomonadales</taxon>
        <taxon>Pseudomonadaceae</taxon>
        <taxon>Azomonas</taxon>
    </lineage>
</organism>
<sequence length="103" mass="11984">MQEHDERDEDEGFAEAALIQAIENQLESGDPATAQAVYNKLTLVGHEREDTLRLMALVLAWEIRQMMREQRPFDRERYEQALRALPELPEDDDKSDLAEMPDQ</sequence>
<evidence type="ECO:0000313" key="3">
    <source>
        <dbReference type="Proteomes" id="UP000549250"/>
    </source>
</evidence>
<protein>
    <recommendedName>
        <fullName evidence="4">DUF1841 family protein</fullName>
    </recommendedName>
</protein>
<dbReference type="AlphaFoldDB" id="A0A839T7V5"/>
<dbReference type="Proteomes" id="UP000549250">
    <property type="component" value="Unassembled WGS sequence"/>
</dbReference>
<evidence type="ECO:0000313" key="2">
    <source>
        <dbReference type="EMBL" id="MBB3104334.1"/>
    </source>
</evidence>
<reference evidence="2 3" key="1">
    <citation type="submission" date="2020-08" db="EMBL/GenBank/DDBJ databases">
        <title>Genomic Encyclopedia of Type Strains, Phase III (KMG-III): the genomes of soil and plant-associated and newly described type strains.</title>
        <authorList>
            <person name="Whitman W."/>
        </authorList>
    </citation>
    <scope>NUCLEOTIDE SEQUENCE [LARGE SCALE GENOMIC DNA]</scope>
    <source>
        <strain evidence="2 3">CECT 4462</strain>
    </source>
</reference>
<feature type="compositionally biased region" description="Acidic residues" evidence="1">
    <location>
        <begin position="88"/>
        <end position="103"/>
    </location>
</feature>
<accession>A0A839T7V5</accession>
<dbReference type="RefSeq" id="WP_183167210.1">
    <property type="nucleotide sequence ID" value="NZ_JACHXI010000014.1"/>
</dbReference>
<evidence type="ECO:0000256" key="1">
    <source>
        <dbReference type="SAM" id="MobiDB-lite"/>
    </source>
</evidence>
<comment type="caution">
    <text evidence="2">The sequence shown here is derived from an EMBL/GenBank/DDBJ whole genome shotgun (WGS) entry which is preliminary data.</text>
</comment>
<dbReference type="EMBL" id="JACHXI010000014">
    <property type="protein sequence ID" value="MBB3104334.1"/>
    <property type="molecule type" value="Genomic_DNA"/>
</dbReference>
<keyword evidence="3" id="KW-1185">Reference proteome</keyword>
<proteinExistence type="predicted"/>
<name>A0A839T7V5_AZOMA</name>
<gene>
    <name evidence="2" type="ORF">FHR87_002749</name>
</gene>